<dbReference type="AlphaFoldDB" id="A0A158Q6R8"/>
<feature type="region of interest" description="Disordered" evidence="1">
    <location>
        <begin position="1"/>
        <end position="24"/>
    </location>
</feature>
<dbReference type="WBParaSite" id="EEL_0000025601-mRNA-1">
    <property type="protein sequence ID" value="EEL_0000025601-mRNA-1"/>
    <property type="gene ID" value="EEL_0000025601"/>
</dbReference>
<feature type="domain" description="DUF7515" evidence="2">
    <location>
        <begin position="69"/>
        <end position="149"/>
    </location>
</feature>
<dbReference type="Proteomes" id="UP000050640">
    <property type="component" value="Unplaced"/>
</dbReference>
<evidence type="ECO:0000256" key="1">
    <source>
        <dbReference type="SAM" id="MobiDB-lite"/>
    </source>
</evidence>
<evidence type="ECO:0000259" key="2">
    <source>
        <dbReference type="Pfam" id="PF24359"/>
    </source>
</evidence>
<feature type="compositionally biased region" description="Acidic residues" evidence="1">
    <location>
        <begin position="332"/>
        <end position="341"/>
    </location>
</feature>
<evidence type="ECO:0000313" key="5">
    <source>
        <dbReference type="WBParaSite" id="EEL_0000025601-mRNA-1"/>
    </source>
</evidence>
<dbReference type="InterPro" id="IPR055937">
    <property type="entry name" value="DUF7515"/>
</dbReference>
<name>A0A158Q6R8_9BILA</name>
<protein>
    <submittedName>
        <fullName evidence="5">NARG2_C domain-containing protein</fullName>
    </submittedName>
</protein>
<evidence type="ECO:0000313" key="4">
    <source>
        <dbReference type="Proteomes" id="UP000050640"/>
    </source>
</evidence>
<organism evidence="4 5">
    <name type="scientific">Elaeophora elaphi</name>
    <dbReference type="NCBI Taxonomy" id="1147741"/>
    <lineage>
        <taxon>Eukaryota</taxon>
        <taxon>Metazoa</taxon>
        <taxon>Ecdysozoa</taxon>
        <taxon>Nematoda</taxon>
        <taxon>Chromadorea</taxon>
        <taxon>Rhabditida</taxon>
        <taxon>Spirurina</taxon>
        <taxon>Spiruromorpha</taxon>
        <taxon>Filarioidea</taxon>
        <taxon>Onchocercidae</taxon>
        <taxon>Elaeophora</taxon>
    </lineage>
</organism>
<dbReference type="Pfam" id="PF24359">
    <property type="entry name" value="DUF7515"/>
    <property type="match status" value="1"/>
</dbReference>
<feature type="domain" description="DUF7516" evidence="3">
    <location>
        <begin position="189"/>
        <end position="271"/>
    </location>
</feature>
<reference evidence="5" key="1">
    <citation type="submission" date="2016-04" db="UniProtKB">
        <authorList>
            <consortium name="WormBaseParasite"/>
        </authorList>
    </citation>
    <scope>IDENTIFICATION</scope>
</reference>
<evidence type="ECO:0000259" key="3">
    <source>
        <dbReference type="Pfam" id="PF24360"/>
    </source>
</evidence>
<feature type="region of interest" description="Disordered" evidence="1">
    <location>
        <begin position="322"/>
        <end position="424"/>
    </location>
</feature>
<dbReference type="Pfam" id="PF24360">
    <property type="entry name" value="DUF7516"/>
    <property type="match status" value="1"/>
</dbReference>
<proteinExistence type="predicted"/>
<dbReference type="InterPro" id="IPR055938">
    <property type="entry name" value="DUF7516"/>
</dbReference>
<accession>A0A158Q6R8</accession>
<sequence length="587" mass="67022">MTQLTEAIPKLTNGGALKNDESEDKDEFFDATDVSFGESESDVYDDNVEFVVTESTDLDDDVMLEVDDKLHELGLMLNSTLASDYNGANAARLNAHFFNDWRILLEKQALELGFPNLDELLKSKYMSDYVEQTSVVNGIATYGAVSKPASEHILRRVADCRLNEDQRAEKRRIQRLMKLKSPENEQNFLEGKRRILEILVDLKADKVEVDYQIIRDEYMKRYSISLNASEHLRLFMNKSALKNFWRVFYREVILISGSPIRVKLRSSDVKIPEEITEDLHLLANIDKIELPIFALECRPQISNIIREGRTVKYSKGVAVSGETIPKKPTMDWGEEMEEDEDRQASNEKQRKSDIGNADRINGTVSSSMTKTMCFPADSEGVQENGDDRAQRRLSQKPVDLTDGKYTGDEESADSSDPEGKVSRKYRKKKFKGNVNTFNISTSSEVKPLVRSFCLLQKIVIGSLNPFYYSGKNSNSVEQSSRLMDNGENKFLVFQQSGKRLKIAERSLQQSLGHFYPRDRFPSSFTAFNNRNSAGLVPMYKPTQSAVFNRQCSEEYHETRASEHRNFDLYSEEVNLLCFPLYLLVNAV</sequence>
<feature type="compositionally biased region" description="Basic and acidic residues" evidence="1">
    <location>
        <begin position="342"/>
        <end position="353"/>
    </location>
</feature>
<keyword evidence="4" id="KW-1185">Reference proteome</keyword>